<keyword evidence="3" id="KW-1185">Reference proteome</keyword>
<evidence type="ECO:0000256" key="1">
    <source>
        <dbReference type="SAM" id="SignalP"/>
    </source>
</evidence>
<accession>A0A1J0WLR4</accession>
<dbReference type="STRING" id="1917485.BOO69_01680"/>
<feature type="chain" id="PRO_5009616877" evidence="1">
    <location>
        <begin position="21"/>
        <end position="152"/>
    </location>
</feature>
<organism evidence="2 3">
    <name type="scientific">Sulfitobacter alexandrii</name>
    <dbReference type="NCBI Taxonomy" id="1917485"/>
    <lineage>
        <taxon>Bacteria</taxon>
        <taxon>Pseudomonadati</taxon>
        <taxon>Pseudomonadota</taxon>
        <taxon>Alphaproteobacteria</taxon>
        <taxon>Rhodobacterales</taxon>
        <taxon>Roseobacteraceae</taxon>
        <taxon>Sulfitobacter</taxon>
    </lineage>
</organism>
<feature type="signal peptide" evidence="1">
    <location>
        <begin position="1"/>
        <end position="20"/>
    </location>
</feature>
<dbReference type="Proteomes" id="UP000181897">
    <property type="component" value="Chromosome"/>
</dbReference>
<protein>
    <submittedName>
        <fullName evidence="2">Uncharacterized protein</fullName>
    </submittedName>
</protein>
<dbReference type="KEGG" id="suam:BOO69_01680"/>
<reference evidence="2 3" key="1">
    <citation type="submission" date="2016-11" db="EMBL/GenBank/DDBJ databases">
        <title>Complete genome sequence of Sulfitobacter sp. AM1-D1, a toxic bacteria associated with marine dinoflagellate Alexandrium minutum in East China Sea.</title>
        <authorList>
            <person name="Yang Q."/>
            <person name="Zhang X."/>
            <person name="Tian X."/>
        </authorList>
    </citation>
    <scope>NUCLEOTIDE SEQUENCE [LARGE SCALE GENOMIC DNA]</scope>
    <source>
        <strain evidence="2 3">AM1-D1</strain>
    </source>
</reference>
<sequence>MVKRWLLALALGAVAAAPLAAQQVEVRDCAGRMSPLGIVEPWEDYSRTYSNGKVRVALMDLLEPAGGPVYLMLLSPPYNEIGDRQCKTIGVDGIGFWNADFPTLDASYDPATGLRFTMAVELYDPQSGGGRAALLTATLNQATGAIDARLSR</sequence>
<evidence type="ECO:0000313" key="2">
    <source>
        <dbReference type="EMBL" id="APE45234.1"/>
    </source>
</evidence>
<proteinExistence type="predicted"/>
<evidence type="ECO:0000313" key="3">
    <source>
        <dbReference type="Proteomes" id="UP000181897"/>
    </source>
</evidence>
<keyword evidence="1" id="KW-0732">Signal</keyword>
<name>A0A1J0WLR4_9RHOB</name>
<gene>
    <name evidence="2" type="ORF">BOO69_01680</name>
</gene>
<dbReference type="AlphaFoldDB" id="A0A1J0WLR4"/>
<dbReference type="EMBL" id="CP018076">
    <property type="protein sequence ID" value="APE45234.1"/>
    <property type="molecule type" value="Genomic_DNA"/>
</dbReference>